<comment type="caution">
    <text evidence="2">The sequence shown here is derived from an EMBL/GenBank/DDBJ whole genome shotgun (WGS) entry which is preliminary data.</text>
</comment>
<keyword evidence="1" id="KW-0732">Signal</keyword>
<feature type="signal peptide" evidence="1">
    <location>
        <begin position="1"/>
        <end position="25"/>
    </location>
</feature>
<name>A0AAW7Z753_9ALTE</name>
<dbReference type="EMBL" id="JAUOQI010000007">
    <property type="protein sequence ID" value="MDO6578132.1"/>
    <property type="molecule type" value="Genomic_DNA"/>
</dbReference>
<evidence type="ECO:0000256" key="1">
    <source>
        <dbReference type="SAM" id="SignalP"/>
    </source>
</evidence>
<feature type="chain" id="PRO_5043824096" description="DUF4390 domain-containing protein" evidence="1">
    <location>
        <begin position="26"/>
        <end position="195"/>
    </location>
</feature>
<organism evidence="2 3">
    <name type="scientific">Alteromonas stellipolaris</name>
    <dbReference type="NCBI Taxonomy" id="233316"/>
    <lineage>
        <taxon>Bacteria</taxon>
        <taxon>Pseudomonadati</taxon>
        <taxon>Pseudomonadota</taxon>
        <taxon>Gammaproteobacteria</taxon>
        <taxon>Alteromonadales</taxon>
        <taxon>Alteromonadaceae</taxon>
        <taxon>Alteromonas/Salinimonas group</taxon>
        <taxon>Alteromonas</taxon>
    </lineage>
</organism>
<proteinExistence type="predicted"/>
<evidence type="ECO:0008006" key="4">
    <source>
        <dbReference type="Google" id="ProtNLM"/>
    </source>
</evidence>
<dbReference type="RefSeq" id="WP_061996886.1">
    <property type="nucleotide sequence ID" value="NZ_CAXIBE010000010.1"/>
</dbReference>
<accession>A0AAW7Z753</accession>
<reference evidence="2" key="1">
    <citation type="submission" date="2023-07" db="EMBL/GenBank/DDBJ databases">
        <title>Genome content predicts the carbon catabolic preferences of heterotrophic bacteria.</title>
        <authorList>
            <person name="Gralka M."/>
        </authorList>
    </citation>
    <scope>NUCLEOTIDE SEQUENCE</scope>
    <source>
        <strain evidence="2">F2M12</strain>
    </source>
</reference>
<gene>
    <name evidence="2" type="ORF">Q4527_12055</name>
</gene>
<sequence>MRRFSQLIVMLTALQSAWVSMSASASAIEDAEQWLSEYVSLDDTFSIALSKNKIRFKGCKQKQYQLVINQQFTKRFNVEAIVHYNKGLLDYGVLAQRVKSHEFEVVSWWDKGSYRVGLSHKIRPEHEISIPVAEVIQLPTSTTASVYFEVPLMEERHTLTVAASRESWKSDSATIQLPWNEAHDNQVKLQYAIAF</sequence>
<protein>
    <recommendedName>
        <fullName evidence="4">DUF4390 domain-containing protein</fullName>
    </recommendedName>
</protein>
<dbReference type="AlphaFoldDB" id="A0AAW7Z753"/>
<evidence type="ECO:0000313" key="3">
    <source>
        <dbReference type="Proteomes" id="UP001170717"/>
    </source>
</evidence>
<dbReference type="Proteomes" id="UP001170717">
    <property type="component" value="Unassembled WGS sequence"/>
</dbReference>
<evidence type="ECO:0000313" key="2">
    <source>
        <dbReference type="EMBL" id="MDO6578132.1"/>
    </source>
</evidence>